<protein>
    <submittedName>
        <fullName evidence="2">Uncharacterized protein</fullName>
    </submittedName>
</protein>
<feature type="compositionally biased region" description="Basic and acidic residues" evidence="1">
    <location>
        <begin position="11"/>
        <end position="24"/>
    </location>
</feature>
<comment type="caution">
    <text evidence="2">The sequence shown here is derived from an EMBL/GenBank/DDBJ whole genome shotgun (WGS) entry which is preliminary data.</text>
</comment>
<organism evidence="2 3">
    <name type="scientific">Vanilla planifolia</name>
    <name type="common">Vanilla</name>
    <dbReference type="NCBI Taxonomy" id="51239"/>
    <lineage>
        <taxon>Eukaryota</taxon>
        <taxon>Viridiplantae</taxon>
        <taxon>Streptophyta</taxon>
        <taxon>Embryophyta</taxon>
        <taxon>Tracheophyta</taxon>
        <taxon>Spermatophyta</taxon>
        <taxon>Magnoliopsida</taxon>
        <taxon>Liliopsida</taxon>
        <taxon>Asparagales</taxon>
        <taxon>Orchidaceae</taxon>
        <taxon>Vanilloideae</taxon>
        <taxon>Vanilleae</taxon>
        <taxon>Vanilla</taxon>
    </lineage>
</organism>
<evidence type="ECO:0000313" key="3">
    <source>
        <dbReference type="Proteomes" id="UP000639772"/>
    </source>
</evidence>
<gene>
    <name evidence="2" type="ORF">HPP92_003909</name>
</gene>
<dbReference type="AlphaFoldDB" id="A0A835SHB4"/>
<accession>A0A835SHB4</accession>
<reference evidence="2 3" key="1">
    <citation type="journal article" date="2020" name="Nat. Food">
        <title>A phased Vanilla planifolia genome enables genetic improvement of flavour and production.</title>
        <authorList>
            <person name="Hasing T."/>
            <person name="Tang H."/>
            <person name="Brym M."/>
            <person name="Khazi F."/>
            <person name="Huang T."/>
            <person name="Chambers A.H."/>
        </authorList>
    </citation>
    <scope>NUCLEOTIDE SEQUENCE [LARGE SCALE GENOMIC DNA]</scope>
    <source>
        <tissue evidence="2">Leaf</tissue>
    </source>
</reference>
<evidence type="ECO:0000313" key="2">
    <source>
        <dbReference type="EMBL" id="KAG0503837.1"/>
    </source>
</evidence>
<dbReference type="EMBL" id="JADCNM010000001">
    <property type="protein sequence ID" value="KAG0503837.1"/>
    <property type="molecule type" value="Genomic_DNA"/>
</dbReference>
<dbReference type="Proteomes" id="UP000639772">
    <property type="component" value="Chromosome 1"/>
</dbReference>
<proteinExistence type="predicted"/>
<feature type="region of interest" description="Disordered" evidence="1">
    <location>
        <begin position="1"/>
        <end position="24"/>
    </location>
</feature>
<name>A0A835SHB4_VANPL</name>
<sequence length="93" mass="10520">MKVCFNKSHRKEGASRVEKTEQSSVEKDLAGIWRKILILFLVAITKWMNWARNECEGAKIAEMLAHAVGLGWGCGSGFDYQSSCRHEQVSMLM</sequence>
<evidence type="ECO:0000256" key="1">
    <source>
        <dbReference type="SAM" id="MobiDB-lite"/>
    </source>
</evidence>